<keyword evidence="5 11" id="KW-0328">Glycosyltransferase</keyword>
<keyword evidence="4 11" id="KW-0337">GPI-anchor biosynthesis</keyword>
<dbReference type="Proteomes" id="UP001439008">
    <property type="component" value="Unassembled WGS sequence"/>
</dbReference>
<evidence type="ECO:0000256" key="10">
    <source>
        <dbReference type="ARBA" id="ARBA00023136"/>
    </source>
</evidence>
<comment type="pathway">
    <text evidence="2 11">Glycolipid biosynthesis; glycosylphosphatidylinositol-anchor biosynthesis.</text>
</comment>
<dbReference type="EMBL" id="JBDODL010000842">
    <property type="protein sequence ID" value="MES1920750.1"/>
    <property type="molecule type" value="Genomic_DNA"/>
</dbReference>
<feature type="transmembrane region" description="Helical" evidence="11">
    <location>
        <begin position="355"/>
        <end position="375"/>
    </location>
</feature>
<dbReference type="InterPro" id="IPR007315">
    <property type="entry name" value="PIG-V/Gpi18"/>
</dbReference>
<evidence type="ECO:0000256" key="5">
    <source>
        <dbReference type="ARBA" id="ARBA00022676"/>
    </source>
</evidence>
<dbReference type="Pfam" id="PF04188">
    <property type="entry name" value="Mannosyl_trans2"/>
    <property type="match status" value="1"/>
</dbReference>
<evidence type="ECO:0000256" key="7">
    <source>
        <dbReference type="ARBA" id="ARBA00022692"/>
    </source>
</evidence>
<sequence>MSGSKIGRRLITISLLSILAVNFIAFVAYALVQKELSADAFKNESFYRTNFGKTFKFLSNWDGHYFLAIAERGYEEPSHHAFFPLYPLLIRFSASFLSFGLKNFDFFSLLLVSSLIISNTMFLLSVLAFYKLTICVFKDRPKFALKSSFLYSFNFARIFMSATYSESLFAFMSMTAFRLHLEKDELKAVGLFFLCTFVRSNGILFSGFYFFRFVRDFLLKRTIDTTRALKYLIFGFFIISPYFLWNFCGYKKYCSSEEDFARNEFCSEINFIQFYSFLQSKYWNVGFLKFYKLSQIPNFLLAAPVLFFSAYSIFLYSNKNWQNFVSIGFFDGSKKSLERSVENILFSSKLLVFHYYWSILCFIAIFVMNVQVLKVCRKGVFEVHVDFSSRLLVFVLFYKLQPIFE</sequence>
<keyword evidence="7 11" id="KW-0812">Transmembrane</keyword>
<accession>A0ABV2AM98</accession>
<evidence type="ECO:0000256" key="8">
    <source>
        <dbReference type="ARBA" id="ARBA00022824"/>
    </source>
</evidence>
<feature type="transmembrane region" description="Helical" evidence="11">
    <location>
        <begin position="299"/>
        <end position="316"/>
    </location>
</feature>
<gene>
    <name evidence="12" type="primary">GPI18</name>
    <name evidence="12" type="ORF">MHBO_002389</name>
</gene>
<comment type="similarity">
    <text evidence="3 11">Belongs to the PIGV family.</text>
</comment>
<feature type="transmembrane region" description="Helical" evidence="11">
    <location>
        <begin position="189"/>
        <end position="211"/>
    </location>
</feature>
<evidence type="ECO:0000256" key="11">
    <source>
        <dbReference type="RuleBase" id="RU363112"/>
    </source>
</evidence>
<feature type="transmembrane region" description="Helical" evidence="11">
    <location>
        <begin position="106"/>
        <end position="130"/>
    </location>
</feature>
<protein>
    <recommendedName>
        <fullName evidence="11">GPI mannosyltransferase 2</fullName>
        <ecNumber evidence="11">2.4.1.-</ecNumber>
    </recommendedName>
</protein>
<comment type="caution">
    <text evidence="12">The sequence shown here is derived from an EMBL/GenBank/DDBJ whole genome shotgun (WGS) entry which is preliminary data.</text>
</comment>
<evidence type="ECO:0000256" key="6">
    <source>
        <dbReference type="ARBA" id="ARBA00022679"/>
    </source>
</evidence>
<dbReference type="EC" id="2.4.1.-" evidence="11"/>
<feature type="transmembrane region" description="Helical" evidence="11">
    <location>
        <begin position="150"/>
        <end position="177"/>
    </location>
</feature>
<keyword evidence="6 11" id="KW-0808">Transferase</keyword>
<evidence type="ECO:0000256" key="3">
    <source>
        <dbReference type="ARBA" id="ARBA00008698"/>
    </source>
</evidence>
<organism evidence="12 13">
    <name type="scientific">Bonamia ostreae</name>
    <dbReference type="NCBI Taxonomy" id="126728"/>
    <lineage>
        <taxon>Eukaryota</taxon>
        <taxon>Sar</taxon>
        <taxon>Rhizaria</taxon>
        <taxon>Endomyxa</taxon>
        <taxon>Ascetosporea</taxon>
        <taxon>Haplosporida</taxon>
        <taxon>Bonamia</taxon>
    </lineage>
</organism>
<feature type="transmembrane region" description="Helical" evidence="11">
    <location>
        <begin position="12"/>
        <end position="32"/>
    </location>
</feature>
<feature type="transmembrane region" description="Helical" evidence="11">
    <location>
        <begin position="231"/>
        <end position="248"/>
    </location>
</feature>
<comment type="caution">
    <text evidence="11">Lacks conserved residue(s) required for the propagation of feature annotation.</text>
</comment>
<evidence type="ECO:0000256" key="2">
    <source>
        <dbReference type="ARBA" id="ARBA00004687"/>
    </source>
</evidence>
<reference evidence="12 13" key="1">
    <citation type="journal article" date="2024" name="BMC Biol.">
        <title>Comparative genomics of Ascetosporea gives new insight into the evolutionary basis for animal parasitism in Rhizaria.</title>
        <authorList>
            <person name="Hiltunen Thoren M."/>
            <person name="Onut-Brannstrom I."/>
            <person name="Alfjorden A."/>
            <person name="Peckova H."/>
            <person name="Swords F."/>
            <person name="Hooper C."/>
            <person name="Holzer A.S."/>
            <person name="Bass D."/>
            <person name="Burki F."/>
        </authorList>
    </citation>
    <scope>NUCLEOTIDE SEQUENCE [LARGE SCALE GENOMIC DNA]</scope>
    <source>
        <strain evidence="12">20-A016</strain>
    </source>
</reference>
<keyword evidence="10 11" id="KW-0472">Membrane</keyword>
<evidence type="ECO:0000256" key="9">
    <source>
        <dbReference type="ARBA" id="ARBA00022989"/>
    </source>
</evidence>
<evidence type="ECO:0000256" key="4">
    <source>
        <dbReference type="ARBA" id="ARBA00022502"/>
    </source>
</evidence>
<name>A0ABV2AM98_9EUKA</name>
<keyword evidence="13" id="KW-1185">Reference proteome</keyword>
<evidence type="ECO:0000313" key="13">
    <source>
        <dbReference type="Proteomes" id="UP001439008"/>
    </source>
</evidence>
<comment type="subcellular location">
    <subcellularLocation>
        <location evidence="1 11">Endoplasmic reticulum membrane</location>
        <topology evidence="1 11">Multi-pass membrane protein</topology>
    </subcellularLocation>
</comment>
<keyword evidence="8 11" id="KW-0256">Endoplasmic reticulum</keyword>
<keyword evidence="9 11" id="KW-1133">Transmembrane helix</keyword>
<dbReference type="PANTHER" id="PTHR12468:SF2">
    <property type="entry name" value="GPI MANNOSYLTRANSFERASE 2"/>
    <property type="match status" value="1"/>
</dbReference>
<evidence type="ECO:0000256" key="1">
    <source>
        <dbReference type="ARBA" id="ARBA00004477"/>
    </source>
</evidence>
<comment type="function">
    <text evidence="11">Mannosyltransferase involved in glycosylphosphatidylinositol-anchor biosynthesis.</text>
</comment>
<evidence type="ECO:0000313" key="12">
    <source>
        <dbReference type="EMBL" id="MES1920750.1"/>
    </source>
</evidence>
<dbReference type="PANTHER" id="PTHR12468">
    <property type="entry name" value="GPI MANNOSYLTRANSFERASE 2"/>
    <property type="match status" value="1"/>
</dbReference>
<proteinExistence type="inferred from homology"/>